<feature type="transmembrane region" description="Helical" evidence="10">
    <location>
        <begin position="375"/>
        <end position="400"/>
    </location>
</feature>
<sequence>MHKALIILSLAFCPNVFAAPPEALDVGARLDLIWVLIAAGLVFLMQAGFTALESGLVRAKNSYNVAIKNISDFLVAVILFWLIGFALMFGTSQNGWIGLHGFNGSLLDAPGDYAFFLFQATFVGTAATIVAGAVAERMKFNAYLIISAMISLLIYPVSGHWAWGSAFADTTPGWLEAMGFMDFAGSTVVHSVGGWVALAGVIVLGPRRGRFDAQGEPQPIPGHNLLLATLGIFILWFGWFGFNGGSALAADASVPKIILNTVLSACAGGLASLLLALTLNQGRVPVERVLNGTLAGLVSITAGCAFVEPGNALWIGAIGGLLVYGIESALLHLARLDDPVGAIAAHGFGGVWGTLALALFAPADQLATGGHLSQLGVQLIGVAAVFAWAFGSGLVVFLGLRLFHDLRVSPEEEDEGLNVVEHGARTVWLDTMRTMQQIVESGDLRLRAPVENATEAGETALAFNRMLDRFQESIRVMTEVAGRVQLDSDQLAALAHQTRDGARRQRQDAEEARRFVEQMLGHAGHTLASAQRGLASGHSAEQRVEHGSGQIGRLNTLVSQLAGQLDGASEQAGSLSAQSQSIGEVVDLIREIADQTNLLALNAAIEAARAGEHGRGFAVVSGEIRQLATKTRLATDDIRERIEQLQSESQRTAETLRRGMTEANQSAEQAAATMQALGEIVESVAEISAVNREIVEAVEQQHALSEQVDTRIRAIHDVSEESSQGSALIAESATGLRTQVGTLNTQVAGFST</sequence>
<dbReference type="RefSeq" id="WP_123140105.1">
    <property type="nucleotide sequence ID" value="NZ_NRRH01000047.1"/>
</dbReference>
<feature type="chain" id="PRO_5020814660" description="Ammonium transporter" evidence="11">
    <location>
        <begin position="19"/>
        <end position="752"/>
    </location>
</feature>
<dbReference type="NCBIfam" id="TIGR00836">
    <property type="entry name" value="amt"/>
    <property type="match status" value="1"/>
</dbReference>
<evidence type="ECO:0000256" key="4">
    <source>
        <dbReference type="ARBA" id="ARBA00022692"/>
    </source>
</evidence>
<evidence type="ECO:0000256" key="9">
    <source>
        <dbReference type="PROSITE-ProRule" id="PRU00284"/>
    </source>
</evidence>
<accession>A0A4V2W9Y4</accession>
<dbReference type="SMART" id="SM00304">
    <property type="entry name" value="HAMP"/>
    <property type="match status" value="1"/>
</dbReference>
<dbReference type="InterPro" id="IPR018047">
    <property type="entry name" value="Ammonium_transpt_CS"/>
</dbReference>
<evidence type="ECO:0000259" key="13">
    <source>
        <dbReference type="PROSITE" id="PS50885"/>
    </source>
</evidence>
<dbReference type="Gene3D" id="1.10.287.950">
    <property type="entry name" value="Methyl-accepting chemotaxis protein"/>
    <property type="match status" value="1"/>
</dbReference>
<dbReference type="InterPro" id="IPR003660">
    <property type="entry name" value="HAMP_dom"/>
</dbReference>
<feature type="transmembrane region" description="Helical" evidence="10">
    <location>
        <begin position="313"/>
        <end position="333"/>
    </location>
</feature>
<keyword evidence="9" id="KW-0807">Transducer</keyword>
<feature type="transmembrane region" description="Helical" evidence="10">
    <location>
        <begin position="142"/>
        <end position="163"/>
    </location>
</feature>
<evidence type="ECO:0000256" key="6">
    <source>
        <dbReference type="ARBA" id="ARBA00023136"/>
    </source>
</evidence>
<keyword evidence="6 10" id="KW-0472">Membrane</keyword>
<evidence type="ECO:0000256" key="3">
    <source>
        <dbReference type="ARBA" id="ARBA00022448"/>
    </source>
</evidence>
<evidence type="ECO:0000313" key="15">
    <source>
        <dbReference type="Proteomes" id="UP000295247"/>
    </source>
</evidence>
<feature type="domain" description="HAMP" evidence="13">
    <location>
        <begin position="433"/>
        <end position="475"/>
    </location>
</feature>
<feature type="transmembrane region" description="Helical" evidence="10">
    <location>
        <begin position="113"/>
        <end position="135"/>
    </location>
</feature>
<feature type="transmembrane region" description="Helical" evidence="10">
    <location>
        <begin position="34"/>
        <end position="52"/>
    </location>
</feature>
<feature type="transmembrane region" description="Helical" evidence="10">
    <location>
        <begin position="340"/>
        <end position="363"/>
    </location>
</feature>
<evidence type="ECO:0000256" key="7">
    <source>
        <dbReference type="ARBA" id="ARBA00023177"/>
    </source>
</evidence>
<dbReference type="CDD" id="cd06225">
    <property type="entry name" value="HAMP"/>
    <property type="match status" value="1"/>
</dbReference>
<dbReference type="GO" id="GO:0007165">
    <property type="term" value="P:signal transduction"/>
    <property type="evidence" value="ECO:0007669"/>
    <property type="project" value="UniProtKB-KW"/>
</dbReference>
<comment type="similarity">
    <text evidence="8">Belongs to the methyl-accepting chemotaxis (MCP) protein family.</text>
</comment>
<evidence type="ECO:0000256" key="8">
    <source>
        <dbReference type="ARBA" id="ARBA00029447"/>
    </source>
</evidence>
<comment type="subcellular location">
    <subcellularLocation>
        <location evidence="10">Cell membrane</location>
        <topology evidence="10">Multi-pass membrane protein</topology>
    </subcellularLocation>
    <subcellularLocation>
        <location evidence="1">Membrane</location>
        <topology evidence="1">Multi-pass membrane protein</topology>
    </subcellularLocation>
</comment>
<evidence type="ECO:0000256" key="2">
    <source>
        <dbReference type="ARBA" id="ARBA00005887"/>
    </source>
</evidence>
<dbReference type="PANTHER" id="PTHR11730">
    <property type="entry name" value="AMMONIUM TRANSPORTER"/>
    <property type="match status" value="1"/>
</dbReference>
<dbReference type="GO" id="GO:0005886">
    <property type="term" value="C:plasma membrane"/>
    <property type="evidence" value="ECO:0007669"/>
    <property type="project" value="UniProtKB-SubCell"/>
</dbReference>
<dbReference type="PROSITE" id="PS01219">
    <property type="entry name" value="AMMONIUM_TRANSP"/>
    <property type="match status" value="1"/>
</dbReference>
<evidence type="ECO:0000256" key="10">
    <source>
        <dbReference type="RuleBase" id="RU362002"/>
    </source>
</evidence>
<comment type="similarity">
    <text evidence="2 10">Belongs to the ammonia transporter channel (TC 1.A.11.2) family.</text>
</comment>
<feature type="domain" description="Methyl-accepting transducer" evidence="12">
    <location>
        <begin position="480"/>
        <end position="716"/>
    </location>
</feature>
<feature type="transmembrane region" description="Helical" evidence="10">
    <location>
        <begin position="289"/>
        <end position="307"/>
    </location>
</feature>
<feature type="transmembrane region" description="Helical" evidence="10">
    <location>
        <begin position="73"/>
        <end position="93"/>
    </location>
</feature>
<dbReference type="GO" id="GO:0008519">
    <property type="term" value="F:ammonium channel activity"/>
    <property type="evidence" value="ECO:0007669"/>
    <property type="project" value="InterPro"/>
</dbReference>
<evidence type="ECO:0000256" key="5">
    <source>
        <dbReference type="ARBA" id="ARBA00022989"/>
    </source>
</evidence>
<feature type="transmembrane region" description="Helical" evidence="10">
    <location>
        <begin position="183"/>
        <end position="204"/>
    </location>
</feature>
<dbReference type="EMBL" id="SMDC01000003">
    <property type="protein sequence ID" value="TCW37180.1"/>
    <property type="molecule type" value="Genomic_DNA"/>
</dbReference>
<dbReference type="InterPro" id="IPR029020">
    <property type="entry name" value="Ammonium/urea_transptr"/>
</dbReference>
<dbReference type="Pfam" id="PF00909">
    <property type="entry name" value="Ammonium_transp"/>
    <property type="match status" value="1"/>
</dbReference>
<keyword evidence="7 10" id="KW-0924">Ammonia transport</keyword>
<dbReference type="Pfam" id="PF00015">
    <property type="entry name" value="MCPsignal"/>
    <property type="match status" value="1"/>
</dbReference>
<dbReference type="SUPFAM" id="SSF111352">
    <property type="entry name" value="Ammonium transporter"/>
    <property type="match status" value="1"/>
</dbReference>
<keyword evidence="4 10" id="KW-0812">Transmembrane</keyword>
<evidence type="ECO:0000256" key="1">
    <source>
        <dbReference type="ARBA" id="ARBA00004141"/>
    </source>
</evidence>
<dbReference type="PANTHER" id="PTHR11730:SF6">
    <property type="entry name" value="AMMONIUM TRANSPORTER"/>
    <property type="match status" value="1"/>
</dbReference>
<protein>
    <recommendedName>
        <fullName evidence="10">Ammonium transporter</fullName>
    </recommendedName>
</protein>
<proteinExistence type="inferred from homology"/>
<comment type="caution">
    <text evidence="14">The sequence shown here is derived from an EMBL/GenBank/DDBJ whole genome shotgun (WGS) entry which is preliminary data.</text>
</comment>
<keyword evidence="11" id="KW-0732">Signal</keyword>
<dbReference type="InterPro" id="IPR004089">
    <property type="entry name" value="MCPsignal_dom"/>
</dbReference>
<dbReference type="InterPro" id="IPR001905">
    <property type="entry name" value="Ammonium_transpt"/>
</dbReference>
<dbReference type="PROSITE" id="PS50885">
    <property type="entry name" value="HAMP"/>
    <property type="match status" value="1"/>
</dbReference>
<gene>
    <name evidence="14" type="ORF">EDC29_103379</name>
</gene>
<dbReference type="SUPFAM" id="SSF58104">
    <property type="entry name" value="Methyl-accepting chemotaxis protein (MCP) signaling domain"/>
    <property type="match status" value="1"/>
</dbReference>
<dbReference type="PROSITE" id="PS50111">
    <property type="entry name" value="CHEMOTAXIS_TRANSDUC_2"/>
    <property type="match status" value="1"/>
</dbReference>
<dbReference type="InterPro" id="IPR024041">
    <property type="entry name" value="NH4_transpt_AmtB-like_dom"/>
</dbReference>
<dbReference type="CDD" id="cd11386">
    <property type="entry name" value="MCP_signal"/>
    <property type="match status" value="1"/>
</dbReference>
<feature type="transmembrane region" description="Helical" evidence="10">
    <location>
        <begin position="225"/>
        <end position="242"/>
    </location>
</feature>
<dbReference type="AlphaFoldDB" id="A0A4V2W9Y4"/>
<feature type="transmembrane region" description="Helical" evidence="10">
    <location>
        <begin position="257"/>
        <end position="277"/>
    </location>
</feature>
<name>A0A4V2W9Y4_MARGR</name>
<evidence type="ECO:0000313" key="14">
    <source>
        <dbReference type="EMBL" id="TCW37180.1"/>
    </source>
</evidence>
<organism evidence="14 15">
    <name type="scientific">Marichromatium gracile</name>
    <name type="common">Chromatium gracile</name>
    <dbReference type="NCBI Taxonomy" id="1048"/>
    <lineage>
        <taxon>Bacteria</taxon>
        <taxon>Pseudomonadati</taxon>
        <taxon>Pseudomonadota</taxon>
        <taxon>Gammaproteobacteria</taxon>
        <taxon>Chromatiales</taxon>
        <taxon>Chromatiaceae</taxon>
        <taxon>Marichromatium</taxon>
    </lineage>
</organism>
<feature type="signal peptide" evidence="11">
    <location>
        <begin position="1"/>
        <end position="18"/>
    </location>
</feature>
<dbReference type="GO" id="GO:0097272">
    <property type="term" value="P:ammonium homeostasis"/>
    <property type="evidence" value="ECO:0007669"/>
    <property type="project" value="TreeGrafter"/>
</dbReference>
<evidence type="ECO:0000256" key="11">
    <source>
        <dbReference type="SAM" id="SignalP"/>
    </source>
</evidence>
<reference evidence="14 15" key="1">
    <citation type="submission" date="2019-03" db="EMBL/GenBank/DDBJ databases">
        <title>Genomic Encyclopedia of Type Strains, Phase IV (KMG-IV): sequencing the most valuable type-strain genomes for metagenomic binning, comparative biology and taxonomic classification.</title>
        <authorList>
            <person name="Goeker M."/>
        </authorList>
    </citation>
    <scope>NUCLEOTIDE SEQUENCE [LARGE SCALE GENOMIC DNA]</scope>
    <source>
        <strain evidence="14 15">DSM 203</strain>
    </source>
</reference>
<evidence type="ECO:0000259" key="12">
    <source>
        <dbReference type="PROSITE" id="PS50111"/>
    </source>
</evidence>
<keyword evidence="5 10" id="KW-1133">Transmembrane helix</keyword>
<dbReference type="Gene3D" id="1.10.3430.10">
    <property type="entry name" value="Ammonium transporter AmtB like domains"/>
    <property type="match status" value="1"/>
</dbReference>
<dbReference type="SMART" id="SM00283">
    <property type="entry name" value="MA"/>
    <property type="match status" value="1"/>
</dbReference>
<dbReference type="Proteomes" id="UP000295247">
    <property type="component" value="Unassembled WGS sequence"/>
</dbReference>
<keyword evidence="3 10" id="KW-0813">Transport</keyword>
<dbReference type="GO" id="GO:0006935">
    <property type="term" value="P:chemotaxis"/>
    <property type="evidence" value="ECO:0007669"/>
    <property type="project" value="UniProtKB-ARBA"/>
</dbReference>